<dbReference type="PIRSF" id="PIRSF029033">
    <property type="entry name" value="UCP029033"/>
    <property type="match status" value="1"/>
</dbReference>
<dbReference type="Pfam" id="PF04402">
    <property type="entry name" value="SIMPL"/>
    <property type="match status" value="1"/>
</dbReference>
<dbReference type="InterPro" id="IPR007497">
    <property type="entry name" value="SIMPL/DUF541"/>
</dbReference>
<protein>
    <submittedName>
        <fullName evidence="2">SIMPL domain-containing protein</fullName>
    </submittedName>
</protein>
<reference evidence="2" key="1">
    <citation type="submission" date="2022-06" db="EMBL/GenBank/DDBJ databases">
        <title>Gracilimonas sp. CAU 1638 isolated from sea sediment.</title>
        <authorList>
            <person name="Kim W."/>
        </authorList>
    </citation>
    <scope>NUCLEOTIDE SEQUENCE</scope>
    <source>
        <strain evidence="2">CAU 1638</strain>
    </source>
</reference>
<dbReference type="InterPro" id="IPR052022">
    <property type="entry name" value="26kDa_periplasmic_antigen"/>
</dbReference>
<evidence type="ECO:0000256" key="1">
    <source>
        <dbReference type="SAM" id="Phobius"/>
    </source>
</evidence>
<evidence type="ECO:0000313" key="2">
    <source>
        <dbReference type="EMBL" id="MCP9291141.1"/>
    </source>
</evidence>
<dbReference type="AlphaFoldDB" id="A0A9X2L2H9"/>
<dbReference type="PANTHER" id="PTHR34387:SF2">
    <property type="entry name" value="SLR1258 PROTEIN"/>
    <property type="match status" value="1"/>
</dbReference>
<dbReference type="PANTHER" id="PTHR34387">
    <property type="entry name" value="SLR1258 PROTEIN"/>
    <property type="match status" value="1"/>
</dbReference>
<dbReference type="RefSeq" id="WP_255133817.1">
    <property type="nucleotide sequence ID" value="NZ_JANDBC010000001.1"/>
</dbReference>
<keyword evidence="3" id="KW-1185">Reference proteome</keyword>
<dbReference type="Proteomes" id="UP001139125">
    <property type="component" value="Unassembled WGS sequence"/>
</dbReference>
<evidence type="ECO:0000313" key="3">
    <source>
        <dbReference type="Proteomes" id="UP001139125"/>
    </source>
</evidence>
<dbReference type="InterPro" id="IPR016907">
    <property type="entry name" value="UCP029033"/>
</dbReference>
<accession>A0A9X2L2H9</accession>
<comment type="caution">
    <text evidence="2">The sequence shown here is derived from an EMBL/GenBank/DDBJ whole genome shotgun (WGS) entry which is preliminary data.</text>
</comment>
<feature type="transmembrane region" description="Helical" evidence="1">
    <location>
        <begin position="9"/>
        <end position="27"/>
    </location>
</feature>
<dbReference type="EMBL" id="JANDBC010000001">
    <property type="protein sequence ID" value="MCP9291141.1"/>
    <property type="molecule type" value="Genomic_DNA"/>
</dbReference>
<keyword evidence="1" id="KW-1133">Transmembrane helix</keyword>
<organism evidence="2 3">
    <name type="scientific">Gracilimonas sediminicola</name>
    <dbReference type="NCBI Taxonomy" id="2952158"/>
    <lineage>
        <taxon>Bacteria</taxon>
        <taxon>Pseudomonadati</taxon>
        <taxon>Balneolota</taxon>
        <taxon>Balneolia</taxon>
        <taxon>Balneolales</taxon>
        <taxon>Balneolaceae</taxon>
        <taxon>Gracilimonas</taxon>
    </lineage>
</organism>
<dbReference type="Gene3D" id="3.30.110.170">
    <property type="entry name" value="Protein of unknown function (DUF541), domain 1"/>
    <property type="match status" value="1"/>
</dbReference>
<proteinExistence type="predicted"/>
<keyword evidence="1" id="KW-0812">Transmembrane</keyword>
<name>A0A9X2L2H9_9BACT</name>
<sequence length="239" mass="26971">MDTQNNRNFVILGIGIIIGLASLGFLLRNAAITYKEYERTVTVKGLAEQEHLADVVIWPIQFTEANNQLADIYLDLEKSEQKIKDFLIENGVSEDEISISTPFVTDKSAQQYGGADNPEYRYVANQTVTVYSEDVIQVREIMSKLAELGKQGVALTGNEYQVRTEYLFNSLNDIKPKMIEESTKEARKVAQKFAEDSNSKLGKIKTAYQGQFSISPRDNNNPHIKNIRVVSTVVYYLSD</sequence>
<gene>
    <name evidence="2" type="ORF">NM125_06060</name>
</gene>
<keyword evidence="1" id="KW-0472">Membrane</keyword>
<dbReference type="GO" id="GO:0006974">
    <property type="term" value="P:DNA damage response"/>
    <property type="evidence" value="ECO:0007669"/>
    <property type="project" value="TreeGrafter"/>
</dbReference>
<dbReference type="Gene3D" id="3.30.70.2970">
    <property type="entry name" value="Protein of unknown function (DUF541), domain 2"/>
    <property type="match status" value="1"/>
</dbReference>